<dbReference type="RefSeq" id="WP_029769166.1">
    <property type="nucleotide sequence ID" value="NZ_JASOXK010000008.1"/>
</dbReference>
<dbReference type="InterPro" id="IPR000131">
    <property type="entry name" value="ATP_synth_F1_gsu"/>
</dbReference>
<accession>A0A2I1IP26</accession>
<dbReference type="InterPro" id="IPR035968">
    <property type="entry name" value="ATP_synth_F1_ATPase_gsu"/>
</dbReference>
<name>A0A2I1IP26_9ACTO</name>
<keyword evidence="9 10" id="KW-0066">ATP synthesis</keyword>
<organism evidence="11 12">
    <name type="scientific">Winkia neuii</name>
    <dbReference type="NCBI Taxonomy" id="33007"/>
    <lineage>
        <taxon>Bacteria</taxon>
        <taxon>Bacillati</taxon>
        <taxon>Actinomycetota</taxon>
        <taxon>Actinomycetes</taxon>
        <taxon>Actinomycetales</taxon>
        <taxon>Actinomycetaceae</taxon>
        <taxon>Winkia</taxon>
    </lineage>
</organism>
<keyword evidence="12" id="KW-1185">Reference proteome</keyword>
<reference evidence="11 12" key="1">
    <citation type="submission" date="2017-12" db="EMBL/GenBank/DDBJ databases">
        <title>Phylogenetic diversity of female urinary microbiome.</title>
        <authorList>
            <person name="Thomas-White K."/>
            <person name="Wolfe A.J."/>
        </authorList>
    </citation>
    <scope>NUCLEOTIDE SEQUENCE [LARGE SCALE GENOMIC DNA]</scope>
    <source>
        <strain evidence="11 12">UMB0402</strain>
    </source>
</reference>
<dbReference type="EMBL" id="PKKO01000002">
    <property type="protein sequence ID" value="PKY72876.1"/>
    <property type="molecule type" value="Genomic_DNA"/>
</dbReference>
<dbReference type="InterPro" id="IPR023632">
    <property type="entry name" value="ATP_synth_F1_gsu_CS"/>
</dbReference>
<keyword evidence="8 10" id="KW-0139">CF(1)</keyword>
<evidence type="ECO:0000313" key="12">
    <source>
        <dbReference type="Proteomes" id="UP000235122"/>
    </source>
</evidence>
<comment type="function">
    <text evidence="1 10">Produces ATP from ADP in the presence of a proton gradient across the membrane. The gamma chain is believed to be important in regulating ATPase activity and the flow of protons through the CF(0) complex.</text>
</comment>
<dbReference type="CDD" id="cd12151">
    <property type="entry name" value="F1-ATPase_gamma"/>
    <property type="match status" value="1"/>
</dbReference>
<dbReference type="Gene3D" id="1.10.287.80">
    <property type="entry name" value="ATP synthase, gamma subunit, helix hairpin domain"/>
    <property type="match status" value="2"/>
</dbReference>
<dbReference type="PROSITE" id="PS00153">
    <property type="entry name" value="ATPASE_GAMMA"/>
    <property type="match status" value="1"/>
</dbReference>
<evidence type="ECO:0000256" key="4">
    <source>
        <dbReference type="ARBA" id="ARBA00022448"/>
    </source>
</evidence>
<dbReference type="GO" id="GO:0045259">
    <property type="term" value="C:proton-transporting ATP synthase complex"/>
    <property type="evidence" value="ECO:0007669"/>
    <property type="project" value="UniProtKB-KW"/>
</dbReference>
<keyword evidence="7 10" id="KW-0472">Membrane</keyword>
<dbReference type="Gene3D" id="3.40.1380.10">
    <property type="match status" value="1"/>
</dbReference>
<comment type="subunit">
    <text evidence="10">F-type ATPases have 2 components, CF(1) - the catalytic core - and CF(0) - the membrane proton channel. CF(1) has five subunits: alpha(3), beta(3), gamma(1), delta(1), epsilon(1). CF(0) has three main subunits: a, b and c.</text>
</comment>
<comment type="subcellular location">
    <subcellularLocation>
        <location evidence="10">Cell membrane</location>
        <topology evidence="10">Peripheral membrane protein</topology>
    </subcellularLocation>
    <subcellularLocation>
        <location evidence="2">Membrane</location>
        <topology evidence="2">Peripheral membrane protein</topology>
    </subcellularLocation>
</comment>
<dbReference type="Proteomes" id="UP000235122">
    <property type="component" value="Unassembled WGS sequence"/>
</dbReference>
<evidence type="ECO:0000256" key="2">
    <source>
        <dbReference type="ARBA" id="ARBA00004170"/>
    </source>
</evidence>
<dbReference type="PANTHER" id="PTHR11693">
    <property type="entry name" value="ATP SYNTHASE GAMMA CHAIN"/>
    <property type="match status" value="1"/>
</dbReference>
<keyword evidence="5 10" id="KW-0375">Hydrogen ion transport</keyword>
<dbReference type="Pfam" id="PF00231">
    <property type="entry name" value="ATP-synt"/>
    <property type="match status" value="1"/>
</dbReference>
<keyword evidence="4 10" id="KW-0813">Transport</keyword>
<keyword evidence="10" id="KW-1003">Cell membrane</keyword>
<keyword evidence="6 10" id="KW-0406">Ion transport</keyword>
<dbReference type="HAMAP" id="MF_00815">
    <property type="entry name" value="ATP_synth_gamma_bact"/>
    <property type="match status" value="1"/>
</dbReference>
<comment type="similarity">
    <text evidence="3 10">Belongs to the ATPase gamma chain family.</text>
</comment>
<dbReference type="PANTHER" id="PTHR11693:SF22">
    <property type="entry name" value="ATP SYNTHASE SUBUNIT GAMMA, MITOCHONDRIAL"/>
    <property type="match status" value="1"/>
</dbReference>
<evidence type="ECO:0000256" key="3">
    <source>
        <dbReference type="ARBA" id="ARBA00007681"/>
    </source>
</evidence>
<comment type="caution">
    <text evidence="11">The sequence shown here is derived from an EMBL/GenBank/DDBJ whole genome shotgun (WGS) entry which is preliminary data.</text>
</comment>
<gene>
    <name evidence="10" type="primary">atpG</name>
    <name evidence="11" type="ORF">CYJ19_04355</name>
</gene>
<sequence length="308" mass="34315">MGGKQRVYKHKINSTATLKKVFRAMELIAASRIGKARQNAAEAEPFSRAVTKAVMAVSVHSDMDHPLTRPRTDTKKVAVIAITSDRGMAGAYSANILRETEKLLKKLAEEGKEPVLYTSGRRAQSYFRFRERPIAKSWTGVSDNPDEETIHDIATTLQQAFLASPEDGGVGEVYMVFTRFKSMVSQVPEVRKMLPLKVVDSEELIDLDAEKMWNKYTEGQAMPLYEFEPSADELLNYVLPMYVEVRIRHALLQAAASELASRQTAMHTASDNAEELINDYTRLANAARQTEITQEITEIVSGADALAS</sequence>
<dbReference type="NCBIfam" id="NF004145">
    <property type="entry name" value="PRK05621.1-2"/>
    <property type="match status" value="1"/>
</dbReference>
<evidence type="ECO:0000256" key="5">
    <source>
        <dbReference type="ARBA" id="ARBA00022781"/>
    </source>
</evidence>
<dbReference type="STRING" id="33007.HMPREF3198_01350"/>
<evidence type="ECO:0000313" key="11">
    <source>
        <dbReference type="EMBL" id="PKY72876.1"/>
    </source>
</evidence>
<evidence type="ECO:0000256" key="7">
    <source>
        <dbReference type="ARBA" id="ARBA00023136"/>
    </source>
</evidence>
<evidence type="ECO:0000256" key="6">
    <source>
        <dbReference type="ARBA" id="ARBA00023065"/>
    </source>
</evidence>
<dbReference type="GO" id="GO:0005886">
    <property type="term" value="C:plasma membrane"/>
    <property type="evidence" value="ECO:0007669"/>
    <property type="project" value="UniProtKB-SubCell"/>
</dbReference>
<dbReference type="GO" id="GO:0046933">
    <property type="term" value="F:proton-transporting ATP synthase activity, rotational mechanism"/>
    <property type="evidence" value="ECO:0007669"/>
    <property type="project" value="UniProtKB-UniRule"/>
</dbReference>
<dbReference type="PRINTS" id="PR00126">
    <property type="entry name" value="ATPASEGAMMA"/>
</dbReference>
<dbReference type="GeneID" id="35867801"/>
<dbReference type="SUPFAM" id="SSF52943">
    <property type="entry name" value="ATP synthase (F1-ATPase), gamma subunit"/>
    <property type="match status" value="1"/>
</dbReference>
<evidence type="ECO:0000256" key="10">
    <source>
        <dbReference type="HAMAP-Rule" id="MF_00815"/>
    </source>
</evidence>
<protein>
    <recommendedName>
        <fullName evidence="10">ATP synthase gamma chain</fullName>
    </recommendedName>
    <alternativeName>
        <fullName evidence="10">ATP synthase F1 sector gamma subunit</fullName>
    </alternativeName>
    <alternativeName>
        <fullName evidence="10">F-ATPase gamma subunit</fullName>
    </alternativeName>
</protein>
<evidence type="ECO:0000256" key="1">
    <source>
        <dbReference type="ARBA" id="ARBA00003456"/>
    </source>
</evidence>
<dbReference type="GO" id="GO:0042777">
    <property type="term" value="P:proton motive force-driven plasma membrane ATP synthesis"/>
    <property type="evidence" value="ECO:0007669"/>
    <property type="project" value="UniProtKB-UniRule"/>
</dbReference>
<dbReference type="AlphaFoldDB" id="A0A2I1IP26"/>
<evidence type="ECO:0000256" key="8">
    <source>
        <dbReference type="ARBA" id="ARBA00023196"/>
    </source>
</evidence>
<proteinExistence type="inferred from homology"/>
<evidence type="ECO:0000256" key="9">
    <source>
        <dbReference type="ARBA" id="ARBA00023310"/>
    </source>
</evidence>
<dbReference type="GO" id="GO:0005524">
    <property type="term" value="F:ATP binding"/>
    <property type="evidence" value="ECO:0007669"/>
    <property type="project" value="UniProtKB-UniRule"/>
</dbReference>
<dbReference type="NCBIfam" id="TIGR01146">
    <property type="entry name" value="ATPsyn_F1gamma"/>
    <property type="match status" value="1"/>
</dbReference>